<dbReference type="PIRSF" id="PIRSF005572">
    <property type="entry name" value="NifS"/>
    <property type="match status" value="1"/>
</dbReference>
<keyword evidence="5" id="KW-0408">Iron</keyword>
<feature type="domain" description="Aminotransferase class V" evidence="8">
    <location>
        <begin position="317"/>
        <end position="402"/>
    </location>
</feature>
<gene>
    <name evidence="9" type="ORF">J2S08_000135</name>
</gene>
<dbReference type="InterPro" id="IPR015424">
    <property type="entry name" value="PyrdxlP-dep_Trfase"/>
</dbReference>
<dbReference type="InterPro" id="IPR015421">
    <property type="entry name" value="PyrdxlP-dep_Trfase_major"/>
</dbReference>
<proteinExistence type="inferred from homology"/>
<dbReference type="NCBIfam" id="NF002806">
    <property type="entry name" value="PRK02948.1"/>
    <property type="match status" value="1"/>
</dbReference>
<evidence type="ECO:0000256" key="7">
    <source>
        <dbReference type="RuleBase" id="RU004504"/>
    </source>
</evidence>
<evidence type="ECO:0000256" key="5">
    <source>
        <dbReference type="ARBA" id="ARBA00023004"/>
    </source>
</evidence>
<keyword evidence="4" id="KW-0663">Pyridoxal phosphate</keyword>
<evidence type="ECO:0000313" key="9">
    <source>
        <dbReference type="EMBL" id="MDQ0174304.1"/>
    </source>
</evidence>
<keyword evidence="3" id="KW-0479">Metal-binding</keyword>
<dbReference type="Gene3D" id="3.40.640.10">
    <property type="entry name" value="Type I PLP-dependent aspartate aminotransferase-like (Major domain)"/>
    <property type="match status" value="1"/>
</dbReference>
<dbReference type="GO" id="GO:0031071">
    <property type="term" value="F:cysteine desulfurase activity"/>
    <property type="evidence" value="ECO:0007669"/>
    <property type="project" value="UniProtKB-EC"/>
</dbReference>
<dbReference type="PANTHER" id="PTHR11601:SF36">
    <property type="entry name" value="CYSTEINE DESULFURASE NIFS-RELATED"/>
    <property type="match status" value="1"/>
</dbReference>
<evidence type="ECO:0000256" key="6">
    <source>
        <dbReference type="ARBA" id="ARBA00023014"/>
    </source>
</evidence>
<evidence type="ECO:0000259" key="8">
    <source>
        <dbReference type="Pfam" id="PF00266"/>
    </source>
</evidence>
<protein>
    <submittedName>
        <fullName evidence="9">Cysteine desulfurase</fullName>
        <ecNumber evidence="9">2.8.1.7</ecNumber>
    </submittedName>
</protein>
<dbReference type="Pfam" id="PF00266">
    <property type="entry name" value="Aminotran_5"/>
    <property type="match status" value="2"/>
</dbReference>
<keyword evidence="6" id="KW-0411">Iron-sulfur</keyword>
<comment type="caution">
    <text evidence="9">The sequence shown here is derived from an EMBL/GenBank/DDBJ whole genome shotgun (WGS) entry which is preliminary data.</text>
</comment>
<feature type="domain" description="Aminotransferase class V" evidence="8">
    <location>
        <begin position="3"/>
        <end position="249"/>
    </location>
</feature>
<dbReference type="PROSITE" id="PS00595">
    <property type="entry name" value="AA_TRANSFER_CLASS_5"/>
    <property type="match status" value="1"/>
</dbReference>
<evidence type="ECO:0000256" key="4">
    <source>
        <dbReference type="ARBA" id="ARBA00022898"/>
    </source>
</evidence>
<dbReference type="InterPro" id="IPR015422">
    <property type="entry name" value="PyrdxlP-dep_Trfase_small"/>
</dbReference>
<dbReference type="PANTHER" id="PTHR11601">
    <property type="entry name" value="CYSTEINE DESULFURYLASE FAMILY MEMBER"/>
    <property type="match status" value="1"/>
</dbReference>
<dbReference type="RefSeq" id="WP_307225667.1">
    <property type="nucleotide sequence ID" value="NZ_JAUSTT010000001.1"/>
</dbReference>
<evidence type="ECO:0000256" key="1">
    <source>
        <dbReference type="ARBA" id="ARBA00001933"/>
    </source>
</evidence>
<comment type="cofactor">
    <cofactor evidence="1 7">
        <name>pyridoxal 5'-phosphate</name>
        <dbReference type="ChEBI" id="CHEBI:597326"/>
    </cofactor>
</comment>
<evidence type="ECO:0000256" key="2">
    <source>
        <dbReference type="ARBA" id="ARBA00006490"/>
    </source>
</evidence>
<dbReference type="InterPro" id="IPR020578">
    <property type="entry name" value="Aminotrans_V_PyrdxlP_BS"/>
</dbReference>
<dbReference type="EC" id="2.8.1.7" evidence="9"/>
<evidence type="ECO:0000313" key="10">
    <source>
        <dbReference type="Proteomes" id="UP001223586"/>
    </source>
</evidence>
<accession>A0ABT9WMG4</accession>
<keyword evidence="10" id="KW-1185">Reference proteome</keyword>
<sequence length="430" mass="47589">MKYFDYAATTPINSDALQMYAELSKLCFGNTSSLHDIGSEAAHFLKSFRKELAMQLGVESEGIYFTSGGTEGNLLALIALARTYAKKGLHIITSMGEHASVDSALLFLQKEGFEVTAIPFTKDGFVDLDLLEKAIRKDTILVSIQHVNPEIGTIQPLADIAKIVQKHQILFHSDCVQSFGKICLKTISSFVDCLTISSHKVYGPKGVGAIYLRPSKWVQPVFPGFHHEKGFRGGTINVPAIGAFVTAAKKQLQKQSSQQLYYEKCRALFLENLFETFVPSTSSKCNSSDHIIMNTIHFSCPTKNHVQLKRERLTCQRPVFSLYQAKDESKQVPQIIGLGLKGVEGQLTMLECNRYGFAISTGSACQVGQQNASKAMQALKVKKNQAKEFIRISFGMDTSIEDTIQLGTLLKEIQASNKYNEDGIRIPPNE</sequence>
<dbReference type="Gene3D" id="3.90.1150.10">
    <property type="entry name" value="Aspartate Aminotransferase, domain 1"/>
    <property type="match status" value="2"/>
</dbReference>
<organism evidence="9 10">
    <name type="scientific">Bacillus chungangensis</name>
    <dbReference type="NCBI Taxonomy" id="587633"/>
    <lineage>
        <taxon>Bacteria</taxon>
        <taxon>Bacillati</taxon>
        <taxon>Bacillota</taxon>
        <taxon>Bacilli</taxon>
        <taxon>Bacillales</taxon>
        <taxon>Bacillaceae</taxon>
        <taxon>Bacillus</taxon>
    </lineage>
</organism>
<dbReference type="SUPFAM" id="SSF53383">
    <property type="entry name" value="PLP-dependent transferases"/>
    <property type="match status" value="1"/>
</dbReference>
<keyword evidence="9" id="KW-0808">Transferase</keyword>
<dbReference type="InterPro" id="IPR016454">
    <property type="entry name" value="Cysteine_dSase"/>
</dbReference>
<comment type="similarity">
    <text evidence="2">Belongs to the class-V pyridoxal-phosphate-dependent aminotransferase family. NifS/IscS subfamily.</text>
</comment>
<dbReference type="Proteomes" id="UP001223586">
    <property type="component" value="Unassembled WGS sequence"/>
</dbReference>
<reference evidence="9 10" key="1">
    <citation type="submission" date="2023-07" db="EMBL/GenBank/DDBJ databases">
        <title>Genomic Encyclopedia of Type Strains, Phase IV (KMG-IV): sequencing the most valuable type-strain genomes for metagenomic binning, comparative biology and taxonomic classification.</title>
        <authorList>
            <person name="Goeker M."/>
        </authorList>
    </citation>
    <scope>NUCLEOTIDE SEQUENCE [LARGE SCALE GENOMIC DNA]</scope>
    <source>
        <strain evidence="9 10">DSM 23837</strain>
    </source>
</reference>
<dbReference type="EMBL" id="JAUSTT010000001">
    <property type="protein sequence ID" value="MDQ0174304.1"/>
    <property type="molecule type" value="Genomic_DNA"/>
</dbReference>
<evidence type="ECO:0000256" key="3">
    <source>
        <dbReference type="ARBA" id="ARBA00022723"/>
    </source>
</evidence>
<dbReference type="InterPro" id="IPR000192">
    <property type="entry name" value="Aminotrans_V_dom"/>
</dbReference>
<name>A0ABT9WMG4_9BACI</name>